<dbReference type="Proteomes" id="UP000288547">
    <property type="component" value="Unassembled WGS sequence"/>
</dbReference>
<evidence type="ECO:0000313" key="4">
    <source>
        <dbReference type="Proteomes" id="UP000288547"/>
    </source>
</evidence>
<gene>
    <name evidence="3" type="ORF">ELQ90_01590</name>
</gene>
<dbReference type="InterPro" id="IPR050246">
    <property type="entry name" value="Class_II_FBP_aldolase"/>
</dbReference>
<name>A0A3S4A6L6_9MICO</name>
<protein>
    <submittedName>
        <fullName evidence="3">Class II fructose-bisphosphate aldolase</fullName>
    </submittedName>
</protein>
<dbReference type="GO" id="GO:0005975">
    <property type="term" value="P:carbohydrate metabolic process"/>
    <property type="evidence" value="ECO:0007669"/>
    <property type="project" value="InterPro"/>
</dbReference>
<dbReference type="InterPro" id="IPR013785">
    <property type="entry name" value="Aldolase_TIM"/>
</dbReference>
<feature type="compositionally biased region" description="Basic and acidic residues" evidence="2">
    <location>
        <begin position="12"/>
        <end position="29"/>
    </location>
</feature>
<dbReference type="RefSeq" id="WP_128493511.1">
    <property type="nucleotide sequence ID" value="NZ_RZNB01000001.1"/>
</dbReference>
<dbReference type="Gene3D" id="3.20.20.70">
    <property type="entry name" value="Aldolase class I"/>
    <property type="match status" value="1"/>
</dbReference>
<dbReference type="EMBL" id="RZNB01000001">
    <property type="protein sequence ID" value="RWZ52669.1"/>
    <property type="molecule type" value="Genomic_DNA"/>
</dbReference>
<dbReference type="GO" id="GO:0016832">
    <property type="term" value="F:aldehyde-lyase activity"/>
    <property type="evidence" value="ECO:0007669"/>
    <property type="project" value="InterPro"/>
</dbReference>
<evidence type="ECO:0000256" key="2">
    <source>
        <dbReference type="SAM" id="MobiDB-lite"/>
    </source>
</evidence>
<comment type="cofactor">
    <cofactor evidence="1">
        <name>Zn(2+)</name>
        <dbReference type="ChEBI" id="CHEBI:29105"/>
    </cofactor>
</comment>
<proteinExistence type="predicted"/>
<dbReference type="AlphaFoldDB" id="A0A3S4A6L6"/>
<organism evidence="3 4">
    <name type="scientific">Labedella phragmitis</name>
    <dbReference type="NCBI Taxonomy" id="2498849"/>
    <lineage>
        <taxon>Bacteria</taxon>
        <taxon>Bacillati</taxon>
        <taxon>Actinomycetota</taxon>
        <taxon>Actinomycetes</taxon>
        <taxon>Micrococcales</taxon>
        <taxon>Microbacteriaceae</taxon>
        <taxon>Labedella</taxon>
    </lineage>
</organism>
<accession>A0A3S4A6L6</accession>
<dbReference type="Pfam" id="PF01116">
    <property type="entry name" value="F_bP_aldolase"/>
    <property type="match status" value="1"/>
</dbReference>
<dbReference type="OrthoDB" id="9803995at2"/>
<dbReference type="GO" id="GO:0008270">
    <property type="term" value="F:zinc ion binding"/>
    <property type="evidence" value="ECO:0007669"/>
    <property type="project" value="InterPro"/>
</dbReference>
<evidence type="ECO:0000313" key="3">
    <source>
        <dbReference type="EMBL" id="RWZ52669.1"/>
    </source>
</evidence>
<dbReference type="InterPro" id="IPR000771">
    <property type="entry name" value="FBA_II"/>
</dbReference>
<dbReference type="SUPFAM" id="SSF51569">
    <property type="entry name" value="Aldolase"/>
    <property type="match status" value="1"/>
</dbReference>
<dbReference type="PANTHER" id="PTHR30304:SF0">
    <property type="entry name" value="D-TAGATOSE-1,6-BISPHOSPHATE ALDOLASE SUBUNIT GATY-RELATED"/>
    <property type="match status" value="1"/>
</dbReference>
<feature type="region of interest" description="Disordered" evidence="2">
    <location>
        <begin position="1"/>
        <end position="29"/>
    </location>
</feature>
<dbReference type="PANTHER" id="PTHR30304">
    <property type="entry name" value="D-TAGATOSE-1,6-BISPHOSPHATE ALDOLASE"/>
    <property type="match status" value="1"/>
</dbReference>
<evidence type="ECO:0000256" key="1">
    <source>
        <dbReference type="ARBA" id="ARBA00001947"/>
    </source>
</evidence>
<sequence>MHRPHQRLALPRTERHSDEDEPRRTLAGHEHGLWVEAELGEVGGKGARVADARTDPVEAADFVTATGVDGLAIAIGSSHAMVTQSAALDLELLRRIRSAVPVPLVLHGTSGVPDELVARAVADGITKVNVSTQLNRAMTDAVRSLLTAEPAVVDPRRYLGAARTAIEQQAAHLISLISRPTAAVAVGTTSPVKGTPS</sequence>
<keyword evidence="4" id="KW-1185">Reference proteome</keyword>
<comment type="caution">
    <text evidence="3">The sequence shown here is derived from an EMBL/GenBank/DDBJ whole genome shotgun (WGS) entry which is preliminary data.</text>
</comment>
<reference evidence="3 4" key="1">
    <citation type="submission" date="2018-12" db="EMBL/GenBank/DDBJ databases">
        <authorList>
            <person name="Li F."/>
        </authorList>
    </citation>
    <scope>NUCLEOTIDE SEQUENCE [LARGE SCALE GENOMIC DNA]</scope>
    <source>
        <strain evidence="3 4">11W25H-1</strain>
    </source>
</reference>